<evidence type="ECO:0000313" key="1">
    <source>
        <dbReference type="EMBL" id="KAJ8956923.1"/>
    </source>
</evidence>
<accession>A0AAV8YZD6</accession>
<evidence type="ECO:0000313" key="2">
    <source>
        <dbReference type="Proteomes" id="UP001162162"/>
    </source>
</evidence>
<proteinExistence type="predicted"/>
<name>A0AAV8YZD6_9CUCU</name>
<protein>
    <submittedName>
        <fullName evidence="1">Uncharacterized protein</fullName>
    </submittedName>
</protein>
<comment type="caution">
    <text evidence="1">The sequence shown here is derived from an EMBL/GenBank/DDBJ whole genome shotgun (WGS) entry which is preliminary data.</text>
</comment>
<gene>
    <name evidence="1" type="ORF">NQ318_014342</name>
</gene>
<dbReference type="Proteomes" id="UP001162162">
    <property type="component" value="Unassembled WGS sequence"/>
</dbReference>
<sequence>MAEIQTLSLLMTTWLIDIGHETFRAERYCHKTYFGKAASWQLTAAPFSEEPGPTKIRDECDYDIKITHEMARNGTSPRPVRVYADGAF</sequence>
<dbReference type="AlphaFoldDB" id="A0AAV8YZD6"/>
<organism evidence="1 2">
    <name type="scientific">Aromia moschata</name>
    <dbReference type="NCBI Taxonomy" id="1265417"/>
    <lineage>
        <taxon>Eukaryota</taxon>
        <taxon>Metazoa</taxon>
        <taxon>Ecdysozoa</taxon>
        <taxon>Arthropoda</taxon>
        <taxon>Hexapoda</taxon>
        <taxon>Insecta</taxon>
        <taxon>Pterygota</taxon>
        <taxon>Neoptera</taxon>
        <taxon>Endopterygota</taxon>
        <taxon>Coleoptera</taxon>
        <taxon>Polyphaga</taxon>
        <taxon>Cucujiformia</taxon>
        <taxon>Chrysomeloidea</taxon>
        <taxon>Cerambycidae</taxon>
        <taxon>Cerambycinae</taxon>
        <taxon>Callichromatini</taxon>
        <taxon>Aromia</taxon>
    </lineage>
</organism>
<keyword evidence="2" id="KW-1185">Reference proteome</keyword>
<dbReference type="EMBL" id="JAPWTK010000027">
    <property type="protein sequence ID" value="KAJ8956923.1"/>
    <property type="molecule type" value="Genomic_DNA"/>
</dbReference>
<reference evidence="1" key="1">
    <citation type="journal article" date="2023" name="Insect Mol. Biol.">
        <title>Genome sequencing provides insights into the evolution of gene families encoding plant cell wall-degrading enzymes in longhorned beetles.</title>
        <authorList>
            <person name="Shin N.R."/>
            <person name="Okamura Y."/>
            <person name="Kirsch R."/>
            <person name="Pauchet Y."/>
        </authorList>
    </citation>
    <scope>NUCLEOTIDE SEQUENCE</scope>
    <source>
        <strain evidence="1">AMC_N1</strain>
    </source>
</reference>